<dbReference type="InterPro" id="IPR036291">
    <property type="entry name" value="NAD(P)-bd_dom_sf"/>
</dbReference>
<evidence type="ECO:0000259" key="1">
    <source>
        <dbReference type="Pfam" id="PF08338"/>
    </source>
</evidence>
<reference evidence="2" key="1">
    <citation type="submission" date="2022-10" db="EMBL/GenBank/DDBJ databases">
        <title>Chryseobacterium babae sp. nov. isolated from the gut of the beetle Oryctes rhinoceros, and Chryseobacterium kimseyorum sp. nov., isolated from a stick insect rearing cage.</title>
        <authorList>
            <person name="Shelomi M."/>
            <person name="Han C.-J."/>
            <person name="Chen W.-M."/>
            <person name="Chen H.-K."/>
            <person name="Liaw S.-J."/>
            <person name="Muhle E."/>
            <person name="Clermont D."/>
        </authorList>
    </citation>
    <scope>NUCLEOTIDE SEQUENCE</scope>
    <source>
        <strain evidence="2">WLa1L2M3</strain>
    </source>
</reference>
<dbReference type="PANTHER" id="PTHR11092:SF0">
    <property type="entry name" value="EPIMERASE FAMILY PROTEIN SDR39U1"/>
    <property type="match status" value="1"/>
</dbReference>
<gene>
    <name evidence="2" type="ORF">OH806_10835</name>
</gene>
<dbReference type="Pfam" id="PF08338">
    <property type="entry name" value="DUF1731"/>
    <property type="match status" value="1"/>
</dbReference>
<accession>A0ABT3HPQ5</accession>
<evidence type="ECO:0000313" key="3">
    <source>
        <dbReference type="Proteomes" id="UP001163719"/>
    </source>
</evidence>
<keyword evidence="3" id="KW-1185">Reference proteome</keyword>
<dbReference type="RefSeq" id="WP_264743700.1">
    <property type="nucleotide sequence ID" value="NZ_JAPDHV010000004.1"/>
</dbReference>
<feature type="domain" description="DUF1731" evidence="1">
    <location>
        <begin position="129"/>
        <end position="157"/>
    </location>
</feature>
<dbReference type="EMBL" id="JAPDHV010000004">
    <property type="protein sequence ID" value="MCW3161757.1"/>
    <property type="molecule type" value="Genomic_DNA"/>
</dbReference>
<dbReference type="InterPro" id="IPR013549">
    <property type="entry name" value="DUF1731"/>
</dbReference>
<dbReference type="SUPFAM" id="SSF51735">
    <property type="entry name" value="NAD(P)-binding Rossmann-fold domains"/>
    <property type="match status" value="1"/>
</dbReference>
<sequence length="163" mass="18246">MKTEKKGIGFAADLSDDWEKAADRFKEDGIAENVSKIRVSLVLGNEGGIFPVYEQIVKSDPNIIFKENDSAVPWNHVEDMAGIFAFAVEKKLDDIYNSVAPQPASQQDIYKAISNELGLNDKLPISKFKGQHLVSRKIENEGFVFKYPDIEKAVKNLITKSKI</sequence>
<organism evidence="2 3">
    <name type="scientific">Chryseobacterium oryctis</name>
    <dbReference type="NCBI Taxonomy" id="2952618"/>
    <lineage>
        <taxon>Bacteria</taxon>
        <taxon>Pseudomonadati</taxon>
        <taxon>Bacteroidota</taxon>
        <taxon>Flavobacteriia</taxon>
        <taxon>Flavobacteriales</taxon>
        <taxon>Weeksellaceae</taxon>
        <taxon>Chryseobacterium group</taxon>
        <taxon>Chryseobacterium</taxon>
    </lineage>
</organism>
<proteinExistence type="predicted"/>
<dbReference type="Gene3D" id="3.40.50.720">
    <property type="entry name" value="NAD(P)-binding Rossmann-like Domain"/>
    <property type="match status" value="1"/>
</dbReference>
<name>A0ABT3HPQ5_9FLAO</name>
<comment type="caution">
    <text evidence="2">The sequence shown here is derived from an EMBL/GenBank/DDBJ whole genome shotgun (WGS) entry which is preliminary data.</text>
</comment>
<protein>
    <submittedName>
        <fullName evidence="2">DUF1731 domain-containing protein</fullName>
    </submittedName>
</protein>
<evidence type="ECO:0000313" key="2">
    <source>
        <dbReference type="EMBL" id="MCW3161757.1"/>
    </source>
</evidence>
<dbReference type="Proteomes" id="UP001163719">
    <property type="component" value="Unassembled WGS sequence"/>
</dbReference>
<dbReference type="PANTHER" id="PTHR11092">
    <property type="entry name" value="SUGAR NUCLEOTIDE EPIMERASE RELATED"/>
    <property type="match status" value="1"/>
</dbReference>